<feature type="domain" description="HD/PDEase" evidence="1">
    <location>
        <begin position="24"/>
        <end position="162"/>
    </location>
</feature>
<sequence length="189" mass="20717">MKIHSIEDIEQLFLDAGHVAYAGEGINQLEHALQCGQLAEQAGASASLITAAFLHDIGHMLNPKGDTPSARGIDDQHQFIASHQLKSLFRQDVVAPVHLHVLGKRALCAIEVEYYGSLSPDSKRSMALQGGPLSTRELEKFLAMPYADDAMALRRWDDLAKTPNRQTPALDHFLQIARSVCVTHSGLNQ</sequence>
<dbReference type="InterPro" id="IPR006674">
    <property type="entry name" value="HD_domain"/>
</dbReference>
<dbReference type="AlphaFoldDB" id="A0A953N8E6"/>
<reference evidence="2" key="1">
    <citation type="submission" date="2021-07" db="EMBL/GenBank/DDBJ databases">
        <title>New genus and species of the family Alcaligenaceae.</title>
        <authorList>
            <person name="Hahn M.W."/>
        </authorList>
    </citation>
    <scope>NUCLEOTIDE SEQUENCE</scope>
    <source>
        <strain evidence="2">LF4-65</strain>
    </source>
</reference>
<dbReference type="RefSeq" id="WP_259661214.1">
    <property type="nucleotide sequence ID" value="NZ_JAHXRI010000007.1"/>
</dbReference>
<dbReference type="EMBL" id="JAHXRI010000007">
    <property type="protein sequence ID" value="MBZ1350807.1"/>
    <property type="molecule type" value="Genomic_DNA"/>
</dbReference>
<name>A0A953N8E6_9BURK</name>
<dbReference type="InterPro" id="IPR017670">
    <property type="entry name" value="Phosphonate_degrad-assoc"/>
</dbReference>
<dbReference type="PANTHER" id="PTHR40202:SF1">
    <property type="entry name" value="HD DOMAIN-CONTAINING PROTEIN"/>
    <property type="match status" value="1"/>
</dbReference>
<evidence type="ECO:0000259" key="1">
    <source>
        <dbReference type="SMART" id="SM00471"/>
    </source>
</evidence>
<dbReference type="SMART" id="SM00471">
    <property type="entry name" value="HDc"/>
    <property type="match status" value="1"/>
</dbReference>
<organism evidence="2 3">
    <name type="scientific">Zwartia hollandica</name>
    <dbReference type="NCBI Taxonomy" id="324606"/>
    <lineage>
        <taxon>Bacteria</taxon>
        <taxon>Pseudomonadati</taxon>
        <taxon>Pseudomonadota</taxon>
        <taxon>Betaproteobacteria</taxon>
        <taxon>Burkholderiales</taxon>
        <taxon>Alcaligenaceae</taxon>
        <taxon>Zwartia</taxon>
    </lineage>
</organism>
<evidence type="ECO:0000313" key="3">
    <source>
        <dbReference type="Proteomes" id="UP000739565"/>
    </source>
</evidence>
<protein>
    <submittedName>
        <fullName evidence="2">HD domain-containing protein</fullName>
    </submittedName>
</protein>
<proteinExistence type="predicted"/>
<dbReference type="CDD" id="cd00077">
    <property type="entry name" value="HDc"/>
    <property type="match status" value="1"/>
</dbReference>
<dbReference type="Proteomes" id="UP000739565">
    <property type="component" value="Unassembled WGS sequence"/>
</dbReference>
<comment type="caution">
    <text evidence="2">The sequence shown here is derived from an EMBL/GenBank/DDBJ whole genome shotgun (WGS) entry which is preliminary data.</text>
</comment>
<dbReference type="InterPro" id="IPR003607">
    <property type="entry name" value="HD/PDEase_dom"/>
</dbReference>
<dbReference type="SUPFAM" id="SSF109604">
    <property type="entry name" value="HD-domain/PDEase-like"/>
    <property type="match status" value="1"/>
</dbReference>
<keyword evidence="3" id="KW-1185">Reference proteome</keyword>
<dbReference type="Gene3D" id="1.10.3210.10">
    <property type="entry name" value="Hypothetical protein af1432"/>
    <property type="match status" value="1"/>
</dbReference>
<accession>A0A953N8E6</accession>
<dbReference type="NCBIfam" id="TIGR03276">
    <property type="entry name" value="Phn-HD"/>
    <property type="match status" value="1"/>
</dbReference>
<gene>
    <name evidence="2" type="ORF">KZZ10_09130</name>
</gene>
<dbReference type="InterPro" id="IPR052567">
    <property type="entry name" value="OP_Dioxygenase"/>
</dbReference>
<dbReference type="PANTHER" id="PTHR40202">
    <property type="match status" value="1"/>
</dbReference>
<dbReference type="Pfam" id="PF01966">
    <property type="entry name" value="HD"/>
    <property type="match status" value="1"/>
</dbReference>
<evidence type="ECO:0000313" key="2">
    <source>
        <dbReference type="EMBL" id="MBZ1350807.1"/>
    </source>
</evidence>